<dbReference type="Gene3D" id="3.50.50.60">
    <property type="entry name" value="FAD/NAD(P)-binding domain"/>
    <property type="match status" value="2"/>
</dbReference>
<name>A0A852X232_9MICO</name>
<protein>
    <submittedName>
        <fullName evidence="12">Assimilatory nitrate reductase electron transfer subunit</fullName>
        <ecNumber evidence="12">1.7.99.4</ecNumber>
    </submittedName>
</protein>
<keyword evidence="8" id="KW-0408">Iron</keyword>
<evidence type="ECO:0000256" key="3">
    <source>
        <dbReference type="ARBA" id="ARBA00005096"/>
    </source>
</evidence>
<dbReference type="GO" id="GO:0046872">
    <property type="term" value="F:metal ion binding"/>
    <property type="evidence" value="ECO:0007669"/>
    <property type="project" value="UniProtKB-KW"/>
</dbReference>
<evidence type="ECO:0000256" key="6">
    <source>
        <dbReference type="ARBA" id="ARBA00022723"/>
    </source>
</evidence>
<comment type="cofactor">
    <cofactor evidence="2">
        <name>[4Fe-4S] cluster</name>
        <dbReference type="ChEBI" id="CHEBI:49883"/>
    </cofactor>
</comment>
<comment type="similarity">
    <text evidence="4">Belongs to the nitrite and sulfite reductase 4Fe-4S domain family.</text>
</comment>
<accession>A0A852X232</accession>
<dbReference type="PANTHER" id="PTHR43809">
    <property type="entry name" value="NITRITE REDUCTASE (NADH) LARGE SUBUNIT"/>
    <property type="match status" value="1"/>
</dbReference>
<keyword evidence="7 12" id="KW-0560">Oxidoreductase</keyword>
<comment type="pathway">
    <text evidence="3">Nitrogen metabolism; nitrate reduction (assimilation).</text>
</comment>
<dbReference type="InterPro" id="IPR052034">
    <property type="entry name" value="NasD-like"/>
</dbReference>
<dbReference type="Pfam" id="PF07992">
    <property type="entry name" value="Pyr_redox_2"/>
    <property type="match status" value="1"/>
</dbReference>
<dbReference type="EC" id="1.7.99.4" evidence="12"/>
<dbReference type="Pfam" id="PF04324">
    <property type="entry name" value="Fer2_BFD"/>
    <property type="match status" value="1"/>
</dbReference>
<comment type="caution">
    <text evidence="12">The sequence shown here is derived from an EMBL/GenBank/DDBJ whole genome shotgun (WGS) entry which is preliminary data.</text>
</comment>
<gene>
    <name evidence="12" type="ORF">BJY28_001408</name>
</gene>
<dbReference type="Gene3D" id="1.10.10.1100">
    <property type="entry name" value="BFD-like [2Fe-2S]-binding domain"/>
    <property type="match status" value="1"/>
</dbReference>
<evidence type="ECO:0000313" key="13">
    <source>
        <dbReference type="Proteomes" id="UP000592181"/>
    </source>
</evidence>
<keyword evidence="6" id="KW-0479">Metal-binding</keyword>
<reference evidence="12 13" key="1">
    <citation type="submission" date="2020-07" db="EMBL/GenBank/DDBJ databases">
        <title>Sequencing the genomes of 1000 actinobacteria strains.</title>
        <authorList>
            <person name="Klenk H.-P."/>
        </authorList>
    </citation>
    <scope>NUCLEOTIDE SEQUENCE [LARGE SCALE GENOMIC DNA]</scope>
    <source>
        <strain evidence="12 13">DSM 24723</strain>
    </source>
</reference>
<dbReference type="RefSeq" id="WP_179462375.1">
    <property type="nucleotide sequence ID" value="NZ_JACBZX010000001.1"/>
</dbReference>
<organism evidence="12 13">
    <name type="scientific">Janibacter alkaliphilus</name>
    <dbReference type="NCBI Taxonomy" id="1069963"/>
    <lineage>
        <taxon>Bacteria</taxon>
        <taxon>Bacillati</taxon>
        <taxon>Actinomycetota</taxon>
        <taxon>Actinomycetes</taxon>
        <taxon>Micrococcales</taxon>
        <taxon>Intrasporangiaceae</taxon>
        <taxon>Janibacter</taxon>
    </lineage>
</organism>
<dbReference type="PRINTS" id="PR00368">
    <property type="entry name" value="FADPNR"/>
</dbReference>
<dbReference type="InterPro" id="IPR041854">
    <property type="entry name" value="BFD-like_2Fe2S-bd_dom_sf"/>
</dbReference>
<evidence type="ECO:0000256" key="7">
    <source>
        <dbReference type="ARBA" id="ARBA00023002"/>
    </source>
</evidence>
<evidence type="ECO:0000256" key="1">
    <source>
        <dbReference type="ARBA" id="ARBA00001929"/>
    </source>
</evidence>
<evidence type="ECO:0000256" key="4">
    <source>
        <dbReference type="ARBA" id="ARBA00010429"/>
    </source>
</evidence>
<keyword evidence="9" id="KW-0411">Iron-sulfur</keyword>
<evidence type="ECO:0000256" key="8">
    <source>
        <dbReference type="ARBA" id="ARBA00023004"/>
    </source>
</evidence>
<comment type="cofactor">
    <cofactor evidence="1">
        <name>siroheme</name>
        <dbReference type="ChEBI" id="CHEBI:60052"/>
    </cofactor>
</comment>
<proteinExistence type="inferred from homology"/>
<evidence type="ECO:0000256" key="5">
    <source>
        <dbReference type="ARBA" id="ARBA00022617"/>
    </source>
</evidence>
<feature type="domain" description="BFD-like [2Fe-2S]-binding" evidence="10">
    <location>
        <begin position="417"/>
        <end position="464"/>
    </location>
</feature>
<dbReference type="InterPro" id="IPR036188">
    <property type="entry name" value="FAD/NAD-bd_sf"/>
</dbReference>
<dbReference type="PANTHER" id="PTHR43809:SF1">
    <property type="entry name" value="NITRITE REDUCTASE (NADH) LARGE SUBUNIT"/>
    <property type="match status" value="1"/>
</dbReference>
<dbReference type="SUPFAM" id="SSF51905">
    <property type="entry name" value="FAD/NAD(P)-binding domain"/>
    <property type="match status" value="2"/>
</dbReference>
<dbReference type="AlphaFoldDB" id="A0A852X232"/>
<dbReference type="EMBL" id="JACBZX010000001">
    <property type="protein sequence ID" value="NYG36939.1"/>
    <property type="molecule type" value="Genomic_DNA"/>
</dbReference>
<keyword evidence="5" id="KW-0349">Heme</keyword>
<evidence type="ECO:0000256" key="2">
    <source>
        <dbReference type="ARBA" id="ARBA00001966"/>
    </source>
</evidence>
<dbReference type="Proteomes" id="UP000592181">
    <property type="component" value="Unassembled WGS sequence"/>
</dbReference>
<feature type="domain" description="FAD/NAD(P)-binding" evidence="11">
    <location>
        <begin position="2"/>
        <end position="288"/>
    </location>
</feature>
<evidence type="ECO:0000313" key="12">
    <source>
        <dbReference type="EMBL" id="NYG36939.1"/>
    </source>
</evidence>
<evidence type="ECO:0000259" key="10">
    <source>
        <dbReference type="Pfam" id="PF04324"/>
    </source>
</evidence>
<dbReference type="InterPro" id="IPR023753">
    <property type="entry name" value="FAD/NAD-binding_dom"/>
</dbReference>
<evidence type="ECO:0000256" key="9">
    <source>
        <dbReference type="ARBA" id="ARBA00023014"/>
    </source>
</evidence>
<evidence type="ECO:0000259" key="11">
    <source>
        <dbReference type="Pfam" id="PF07992"/>
    </source>
</evidence>
<dbReference type="GO" id="GO:0016491">
    <property type="term" value="F:oxidoreductase activity"/>
    <property type="evidence" value="ECO:0007669"/>
    <property type="project" value="UniProtKB-KW"/>
</dbReference>
<dbReference type="GO" id="GO:0051536">
    <property type="term" value="F:iron-sulfur cluster binding"/>
    <property type="evidence" value="ECO:0007669"/>
    <property type="project" value="UniProtKB-KW"/>
</dbReference>
<dbReference type="InterPro" id="IPR007419">
    <property type="entry name" value="BFD-like_2Fe2S-bd_dom"/>
</dbReference>
<keyword evidence="13" id="KW-1185">Reference proteome</keyword>
<sequence length="474" mass="48295">MRLVVVGGGMVGARLVEDLVAGDGDGRFTITVLGDEPGPSYNRVLLSEVVAGRASEESIRSAPLTHPRVRHVTAAATRIDRQDRVVVDSTGERHRYDFLVLATGAAARVPEVPGLDPLPGGVHVLRSLADAREVVAGCADATRAVVVGGGVLGLEVATGLRGRGLGVSVVHPGGSVMDRQLDAGAGGVVDLAMDDLGIGRHLGVGLAQVRSEAGSITGVGLSDERVVPTDLVVITAGTQPRTGLAERAGLPVRRGIVVGDDLASPDDRRIFAVGDCAEPPEGGSGLVAQGWAQAERLVHRLLDRTGAGATAAPAAPDDVVKVKSATLDVVTMGLSGPGARRPDDRALTLSDPGAGRHLEVVVRDGRLVAATCVGAGELATRLVLAYTQREPVPADPAHLLLPVRQPVAAPADPGAQVVCRCTGVSRARIEQAVADGAQDVAAVSATTRAATGCGGCRDEVCALVRDLTAVPAEA</sequence>